<evidence type="ECO:0000256" key="1">
    <source>
        <dbReference type="ARBA" id="ARBA00022676"/>
    </source>
</evidence>
<dbReference type="InterPro" id="IPR051199">
    <property type="entry name" value="LPS_LOS_Heptosyltrfase"/>
</dbReference>
<dbReference type="GO" id="GO:0005829">
    <property type="term" value="C:cytosol"/>
    <property type="evidence" value="ECO:0007669"/>
    <property type="project" value="TreeGrafter"/>
</dbReference>
<dbReference type="AlphaFoldDB" id="A0A644VP20"/>
<dbReference type="InterPro" id="IPR002201">
    <property type="entry name" value="Glyco_trans_9"/>
</dbReference>
<sequence length="403" mass="46745">MNNLLIHILFFYYSVEFLFSRLIPFKKEDSILIVKLDAIGDMVIWIDVAEEIRSVYNDKKIVLICNNACLPIVEHLPFFDEVIGVDKHKLLINIGYRINLIKKVLCRKFSKVINPVYSRDYFSQDILIKLIRADEKIGSKGQYSNNNNIIAGFISDSKQIEKISLKLKLKGDKYYDNLIEVSYINLMEKTRNAEFCRKCINPNFNSNIPQIHFELPELNTFSSLNSKDYVLIFLGASTPRKLWKKQNYVDLIKELKEKNIVVSAAKGEERIWNEIKEEFPFEYIDKVIDLIGKTSLIELFSLIKNAQYIITNDTSASHITVLTRTPSVCLLGGGHYGRFQPYEVENIAEEDKKILPKVVNHKMDCYGCNTICKYINDKETTWPCIENITVKQVLDKIKQIEND</sequence>
<evidence type="ECO:0008006" key="4">
    <source>
        <dbReference type="Google" id="ProtNLM"/>
    </source>
</evidence>
<gene>
    <name evidence="3" type="ORF">SDC9_39210</name>
</gene>
<dbReference type="GO" id="GO:0008713">
    <property type="term" value="F:ADP-heptose-lipopolysaccharide heptosyltransferase activity"/>
    <property type="evidence" value="ECO:0007669"/>
    <property type="project" value="TreeGrafter"/>
</dbReference>
<dbReference type="CDD" id="cd03789">
    <property type="entry name" value="GT9_LPS_heptosyltransferase"/>
    <property type="match status" value="1"/>
</dbReference>
<proteinExistence type="predicted"/>
<reference evidence="3" key="1">
    <citation type="submission" date="2019-08" db="EMBL/GenBank/DDBJ databases">
        <authorList>
            <person name="Kucharzyk K."/>
            <person name="Murdoch R.W."/>
            <person name="Higgins S."/>
            <person name="Loffler F."/>
        </authorList>
    </citation>
    <scope>NUCLEOTIDE SEQUENCE</scope>
</reference>
<dbReference type="SUPFAM" id="SSF53756">
    <property type="entry name" value="UDP-Glycosyltransferase/glycogen phosphorylase"/>
    <property type="match status" value="1"/>
</dbReference>
<dbReference type="EMBL" id="VSSQ01000380">
    <property type="protein sequence ID" value="MPL93085.1"/>
    <property type="molecule type" value="Genomic_DNA"/>
</dbReference>
<protein>
    <recommendedName>
        <fullName evidence="4">ADP-heptose--LPS heptosyltransferase 2</fullName>
    </recommendedName>
</protein>
<name>A0A644VP20_9ZZZZ</name>
<accession>A0A644VP20</accession>
<keyword evidence="2" id="KW-0808">Transferase</keyword>
<dbReference type="PANTHER" id="PTHR30160">
    <property type="entry name" value="TETRAACYLDISACCHARIDE 4'-KINASE-RELATED"/>
    <property type="match status" value="1"/>
</dbReference>
<comment type="caution">
    <text evidence="3">The sequence shown here is derived from an EMBL/GenBank/DDBJ whole genome shotgun (WGS) entry which is preliminary data.</text>
</comment>
<evidence type="ECO:0000313" key="3">
    <source>
        <dbReference type="EMBL" id="MPL93085.1"/>
    </source>
</evidence>
<evidence type="ECO:0000256" key="2">
    <source>
        <dbReference type="ARBA" id="ARBA00022679"/>
    </source>
</evidence>
<dbReference type="Pfam" id="PF01075">
    <property type="entry name" value="Glyco_transf_9"/>
    <property type="match status" value="1"/>
</dbReference>
<dbReference type="Gene3D" id="3.40.50.2000">
    <property type="entry name" value="Glycogen Phosphorylase B"/>
    <property type="match status" value="2"/>
</dbReference>
<organism evidence="3">
    <name type="scientific">bioreactor metagenome</name>
    <dbReference type="NCBI Taxonomy" id="1076179"/>
    <lineage>
        <taxon>unclassified sequences</taxon>
        <taxon>metagenomes</taxon>
        <taxon>ecological metagenomes</taxon>
    </lineage>
</organism>
<dbReference type="GO" id="GO:0009244">
    <property type="term" value="P:lipopolysaccharide core region biosynthetic process"/>
    <property type="evidence" value="ECO:0007669"/>
    <property type="project" value="TreeGrafter"/>
</dbReference>
<keyword evidence="1" id="KW-0328">Glycosyltransferase</keyword>